<dbReference type="InterPro" id="IPR019405">
    <property type="entry name" value="Lactonase_7-beta_prop"/>
</dbReference>
<sequence length="2017" mass="207016">MKFIKLLTKCLFIVIFSLILYNEMKSVCNLGSLSNRQNYSLPSDSYPQSIAFSPIFNSNLFAAVANSNTNYLSIYSVDQTTGTFTEISSSIGTGGVPSGVAFSPITSGGNLFAAVSNSGGGVTAYSVDQSGNFISINTYNAGSQPSSVAFSPIVNGNLFVAVTNGGTSGSNGVTVYTVDESTGVFSVVGNYTTGGQPSSVAFSPITPNGDLFAAVANYASNNISFYQVDTSTGVFNSLGTYQSSSTASCISVAFSPITTEGNLFVAVANSSFTDNSVTIYQVNTQNLSLDLINTYGAGTSPHGVAFSSVVSESLFLGVANQLSSNISMYSVDQSAGTLTSVANYATNQYPYSIAFSPLTTTGYLFLGTANYGGNNITVYSVETAPIVSITVSSENVCVGSSITLTVVALGGSGSYTYSWTLPDGGTSSDNPLIISSATSSDGGSYQVTVTDSNGCQGIPDPVQITVYSRPEVTIQPSNTFSTCVEESVIFTAVPSGGSGNFAYQWFDSNGDLVNTTNILSADTGTAGVFDYSFQLTDTVTQCAVGVTLIQLTVNPNPTVTISSAPPTACYGGNAILTANVSGGSGSYSYQWLLNGSPIPSAISPTYIANDIIPGTNDGVYQVTVTDTMTTCSTTSSDFTIPVDQVSVTLNTSSTAICQGASITLTANVTSGTPTYSYDWYQNGSPLITTSDNTYTINDLSAGNYTYQVIVTDSNSNPCQGTSNSVQVTVYSLFDLTIQPSVAPSTCVGESITLTAVASGGSGHFAYQWTDSSGTIVSTTSTFSPDTSTAGTFHYNFQVTDTIYGCELVGPIIVKVNPNPTAVLNGISPICLGSSSTLTLTLTGTSPYDVTWSDGVIQSNVTSTVTRTVSPTSTTIYYATVTDNDGCTGVSNNFQVVVNPNPTVTITPNPASVCVGSNITLTAMPLGGSGTYTNYTWTLNGSPVGTNSPTLQISSATLSDAGTYQVTVIDSNGCQAMGTATVSVGEVIVSANSSPSTVCSGNSSTLTAVVTSGLAPYTYQWTGPNGFTSTVNPVTISNITSSNAGIYQVTVTDSNGCQGTATTTIVVDTINVNITGSSTVCLGSTINLSSNVTTGVAPYAYQWTGPNGFTSTSASITISNAQQVNSGLYQVTVTDSNGCQGVASSLVTVDIVSVNVVPSTTTACIGSNVTLTANVTSGTSPYSYSWVGPNGYTSTGNPITISNISLSNSGTYSVIVTDSNNCTGMSSSAVNVSQLSVSVSPSLESVCVGSTITLTANVSGGTTPYSYQWTGPNGFTSTVNPLVINNATLSNAGLYQVTVTDTNNCSGSSSSVVNVGQLSVSIVPVSQSICIGSTITLTANVNGGIEPYSYQWQGPNGFTSNNQNVTINNATLSNAGTYQLTVTDINGCSGVSLATVNVGQLNVLVSPAMEAVCIGSTITLTANPTGGVAPYTYQWSGPNGFISTSNPAIINNATLLDSGAYYVVVTDANGCSGSGSSNISVDQVIVSVSPSNTSVCPGSTVVLTANVTSGVAPYTYQWSGPDGYSFTGNPAVISGISTTNQGVYTVTVIDGNGCSGISTATVEIGELEVQVSPDTLSTCLGATINLTSSVSGGTLPYTYQWTGPNGFTSNNPNIAISNASELNAGTYQLEVTDVNGCSSLGFSTVTINAVNVNIISDSNFFNLVNANAVQNICQGTTITLTAQVTSGNPPFTYQWTGPNGFSSTEQTINIPNAQPVNSGTYRVVVTSCDMSGEVCCTAQSSVDVVVSNISVTVTPSSTSVCPGSTVTLSTNVTGGSAPYTYSWAGPNGFTANTQNITINNVSELTSGVYQVTVTDSNGCVSIGSSQINLEDIVIEIIPNPAVVAPGSAITLRANIVCGQAPFTYQWTGPNGFTSNSPIITINNANGSNTGTYTLTVTDANGNTITETIEIRLDDLSVDIISNTLNVRQGQTIELIAQVSGGQAPYTYQWFGPAVTRSTSGQLISTDQILIVKDATTANSGIYTVIVTDAYGFTASDSVNVTVRATSSLSSAIASKYCS</sequence>
<gene>
    <name evidence="2" type="ORF">BABL1_gene_1000</name>
</gene>
<dbReference type="RefSeq" id="WP_023791248.1">
    <property type="nucleotide sequence ID" value="NC_023003.1"/>
</dbReference>
<dbReference type="PANTHER" id="PTHR46013">
    <property type="entry name" value="VASCULAR CELL ADHESION MOLECULE 1"/>
    <property type="match status" value="1"/>
</dbReference>
<dbReference type="STRING" id="673862.BABL1_gene_1000"/>
<dbReference type="InterPro" id="IPR013783">
    <property type="entry name" value="Ig-like_fold"/>
</dbReference>
<evidence type="ECO:0000313" key="2">
    <source>
        <dbReference type="EMBL" id="CDK30306.1"/>
    </source>
</evidence>
<dbReference type="SUPFAM" id="SSF101908">
    <property type="entry name" value="Putative isomerase YbhE"/>
    <property type="match status" value="1"/>
</dbReference>
<dbReference type="Pfam" id="PF13895">
    <property type="entry name" value="Ig_2"/>
    <property type="match status" value="1"/>
</dbReference>
<dbReference type="SMART" id="SM00089">
    <property type="entry name" value="PKD"/>
    <property type="match status" value="12"/>
</dbReference>
<dbReference type="HOGENOM" id="CLU_233627_0_0_7"/>
<dbReference type="PANTHER" id="PTHR46013:SF7">
    <property type="entry name" value="IG-LIKE DOMAIN-CONTAINING PROTEIN"/>
    <property type="match status" value="1"/>
</dbReference>
<dbReference type="eggNOG" id="COG1520">
    <property type="taxonomic scope" value="Bacteria"/>
</dbReference>
<dbReference type="SUPFAM" id="SSF48726">
    <property type="entry name" value="Immunoglobulin"/>
    <property type="match status" value="11"/>
</dbReference>
<feature type="domain" description="Ig-like" evidence="1">
    <location>
        <begin position="557"/>
        <end position="639"/>
    </location>
</feature>
<dbReference type="OrthoDB" id="7794186at2"/>
<dbReference type="InterPro" id="IPR015943">
    <property type="entry name" value="WD40/YVTN_repeat-like_dom_sf"/>
</dbReference>
<evidence type="ECO:0000259" key="1">
    <source>
        <dbReference type="PROSITE" id="PS50835"/>
    </source>
</evidence>
<proteinExistence type="predicted"/>
<dbReference type="Pfam" id="PF13573">
    <property type="entry name" value="SprB"/>
    <property type="match status" value="2"/>
</dbReference>
<feature type="domain" description="Ig-like" evidence="1">
    <location>
        <begin position="385"/>
        <end position="465"/>
    </location>
</feature>
<dbReference type="Gene3D" id="2.60.40.10">
    <property type="entry name" value="Immunoglobulins"/>
    <property type="match status" value="17"/>
</dbReference>
<dbReference type="InterPro" id="IPR007110">
    <property type="entry name" value="Ig-like_dom"/>
</dbReference>
<dbReference type="Pfam" id="PF10282">
    <property type="entry name" value="Lactonase"/>
    <property type="match status" value="2"/>
</dbReference>
<dbReference type="eggNOG" id="COG3391">
    <property type="taxonomic scope" value="Bacteria"/>
</dbReference>
<dbReference type="Gene3D" id="2.130.10.10">
    <property type="entry name" value="YVTN repeat-like/Quinoprotein amine dehydrogenase"/>
    <property type="match status" value="2"/>
</dbReference>
<dbReference type="InterPro" id="IPR000601">
    <property type="entry name" value="PKD_dom"/>
</dbReference>
<feature type="domain" description="Ig-like" evidence="1">
    <location>
        <begin position="641"/>
        <end position="728"/>
    </location>
</feature>
<feature type="domain" description="Ig-like" evidence="1">
    <location>
        <begin position="901"/>
        <end position="982"/>
    </location>
</feature>
<name>V6DIF1_9BACT</name>
<accession>V6DIF1</accession>
<dbReference type="EMBL" id="HG793133">
    <property type="protein sequence ID" value="CDK30306.1"/>
    <property type="molecule type" value="Genomic_DNA"/>
</dbReference>
<dbReference type="InterPro" id="IPR025667">
    <property type="entry name" value="SprB_repeat"/>
</dbReference>
<dbReference type="PATRIC" id="fig|673862.3.peg.194"/>
<dbReference type="Pfam" id="PF13927">
    <property type="entry name" value="Ig_3"/>
    <property type="match status" value="1"/>
</dbReference>
<dbReference type="InterPro" id="IPR036179">
    <property type="entry name" value="Ig-like_dom_sf"/>
</dbReference>
<reference evidence="2 3" key="1">
    <citation type="journal article" date="2015" name="Biol. Direct">
        <title>Babela massiliensis, a representative of a widespread bacterial phylum with unusual adaptations to parasitism in amoebae.</title>
        <authorList>
            <person name="Pagnier I."/>
            <person name="Yutin N."/>
            <person name="Croce O."/>
            <person name="Makarova K.S."/>
            <person name="Wolf Y.I."/>
            <person name="Benamar S."/>
            <person name="Raoult D."/>
            <person name="Koonin E.V."/>
            <person name="La Scola B."/>
        </authorList>
    </citation>
    <scope>NUCLEOTIDE SEQUENCE [LARGE SCALE GENOMIC DNA]</scope>
    <source>
        <strain evidence="3">BABL1</strain>
    </source>
</reference>
<feature type="domain" description="Ig-like" evidence="1">
    <location>
        <begin position="1151"/>
        <end position="1232"/>
    </location>
</feature>
<dbReference type="PROSITE" id="PS50835">
    <property type="entry name" value="IG_LIKE"/>
    <property type="match status" value="6"/>
</dbReference>
<dbReference type="InterPro" id="IPR003599">
    <property type="entry name" value="Ig_sub"/>
</dbReference>
<organism evidence="2 3">
    <name type="scientific">Candidatus Babela massiliensis</name>
    <dbReference type="NCBI Taxonomy" id="673862"/>
    <lineage>
        <taxon>Bacteria</taxon>
        <taxon>Candidatus Babelota</taxon>
        <taxon>Candidatus Babeliae</taxon>
        <taxon>Candidatus Babeliales</taxon>
        <taxon>Candidatus Babeliaceae</taxon>
        <taxon>Candidatus Babela</taxon>
    </lineage>
</organism>
<keyword evidence="3" id="KW-1185">Reference proteome</keyword>
<dbReference type="InterPro" id="IPR022409">
    <property type="entry name" value="PKD/Chitinase_dom"/>
</dbReference>
<evidence type="ECO:0000313" key="3">
    <source>
        <dbReference type="Proteomes" id="UP000018769"/>
    </source>
</evidence>
<dbReference type="SMART" id="SM00409">
    <property type="entry name" value="IG"/>
    <property type="match status" value="15"/>
</dbReference>
<dbReference type="KEGG" id="dpb:BABL1_gene_1000"/>
<protein>
    <submittedName>
        <fullName evidence="2">Immunoglobulin-like repeats containing protein domain</fullName>
    </submittedName>
</protein>
<feature type="domain" description="Ig-like" evidence="1">
    <location>
        <begin position="1914"/>
        <end position="2000"/>
    </location>
</feature>
<dbReference type="Proteomes" id="UP000018769">
    <property type="component" value="Chromosome I"/>
</dbReference>
<dbReference type="Pfam" id="PF00801">
    <property type="entry name" value="PKD"/>
    <property type="match status" value="1"/>
</dbReference>